<evidence type="ECO:0000313" key="7">
    <source>
        <dbReference type="EMBL" id="KTC65824.1"/>
    </source>
</evidence>
<evidence type="ECO:0000256" key="5">
    <source>
        <dbReference type="ARBA" id="ARBA00023136"/>
    </source>
</evidence>
<evidence type="ECO:0000256" key="3">
    <source>
        <dbReference type="ARBA" id="ARBA00022692"/>
    </source>
</evidence>
<name>A0A0W0R438_9GAMM</name>
<organism evidence="7 9">
    <name type="scientific">Legionella adelaidensis</name>
    <dbReference type="NCBI Taxonomy" id="45056"/>
    <lineage>
        <taxon>Bacteria</taxon>
        <taxon>Pseudomonadati</taxon>
        <taxon>Pseudomonadota</taxon>
        <taxon>Gammaproteobacteria</taxon>
        <taxon>Legionellales</taxon>
        <taxon>Legionellaceae</taxon>
        <taxon>Legionella</taxon>
    </lineage>
</organism>
<dbReference type="GO" id="GO:0005886">
    <property type="term" value="C:plasma membrane"/>
    <property type="evidence" value="ECO:0007669"/>
    <property type="project" value="UniProtKB-SubCell"/>
</dbReference>
<dbReference type="EMBL" id="LNKA01000001">
    <property type="protein sequence ID" value="KTC65824.1"/>
    <property type="molecule type" value="Genomic_DNA"/>
</dbReference>
<feature type="transmembrane region" description="Helical" evidence="6">
    <location>
        <begin position="211"/>
        <end position="233"/>
    </location>
</feature>
<dbReference type="Pfam" id="PF03631">
    <property type="entry name" value="Virul_fac_BrkB"/>
    <property type="match status" value="1"/>
</dbReference>
<dbReference type="PANTHER" id="PTHR30213:SF1">
    <property type="entry name" value="INNER MEMBRANE PROTEIN YHJD"/>
    <property type="match status" value="1"/>
</dbReference>
<dbReference type="AlphaFoldDB" id="A0A0W0R438"/>
<geneLocation type="plasmid" evidence="8 10">
    <name>12</name>
</geneLocation>
<proteinExistence type="predicted"/>
<evidence type="ECO:0000256" key="4">
    <source>
        <dbReference type="ARBA" id="ARBA00022989"/>
    </source>
</evidence>
<keyword evidence="9" id="KW-1185">Reference proteome</keyword>
<dbReference type="PATRIC" id="fig|45056.6.peg.502"/>
<evidence type="ECO:0000313" key="9">
    <source>
        <dbReference type="Proteomes" id="UP000054859"/>
    </source>
</evidence>
<dbReference type="RefSeq" id="WP_058461554.1">
    <property type="nucleotide sequence ID" value="NZ_CAAAHS010000004.1"/>
</dbReference>
<keyword evidence="8" id="KW-0614">Plasmid</keyword>
<evidence type="ECO:0000256" key="6">
    <source>
        <dbReference type="SAM" id="Phobius"/>
    </source>
</evidence>
<dbReference type="PIRSF" id="PIRSF035875">
    <property type="entry name" value="RNase_BN"/>
    <property type="match status" value="1"/>
</dbReference>
<sequence>MKFIWNLTFFKKILTCWSEDKAPTLSAALAYYTIFSLCPLIIICIAIGGFFLEEEMVQGKVLNQIASLIGMSAAQQIKTMIGLVNQTPTDGFNFIFGIVVLIFGASGFFGQLQTSMNAIWHVKPPKDRGIWKIIKDRFLSVTLVLGVAFLLLVSLILSTVLTTISQYLSNFFPGSIFIHTMLDFIVSMGSITVLFALLFKVLPDVDLEWKDVWIGAFFTAILFSVGKILLSLYLTKGNIGSAFGAAGALIIILVWVFYSAQILFIGAEFTKVYTEYRRNGIKTTKGAKSTRY</sequence>
<dbReference type="NCBIfam" id="TIGR00765">
    <property type="entry name" value="yihY_not_rbn"/>
    <property type="match status" value="1"/>
</dbReference>
<keyword evidence="3 6" id="KW-0812">Transmembrane</keyword>
<dbReference type="OrthoDB" id="9797028at2"/>
<keyword evidence="2" id="KW-1003">Cell membrane</keyword>
<dbReference type="STRING" id="45056.Lade_0482"/>
<evidence type="ECO:0000256" key="2">
    <source>
        <dbReference type="ARBA" id="ARBA00022475"/>
    </source>
</evidence>
<evidence type="ECO:0000313" key="8">
    <source>
        <dbReference type="EMBL" id="VEH85254.1"/>
    </source>
</evidence>
<keyword evidence="4 6" id="KW-1133">Transmembrane helix</keyword>
<dbReference type="Proteomes" id="UP000281170">
    <property type="component" value="Plasmid 12"/>
</dbReference>
<dbReference type="Proteomes" id="UP000054859">
    <property type="component" value="Unassembled WGS sequence"/>
</dbReference>
<feature type="transmembrane region" description="Helical" evidence="6">
    <location>
        <begin position="138"/>
        <end position="164"/>
    </location>
</feature>
<gene>
    <name evidence="7" type="primary">rbn_1</name>
    <name evidence="8" type="synonym">yihY_1</name>
    <name evidence="7" type="ORF">Lade_0482</name>
    <name evidence="8" type="ORF">NCTC12735_00880</name>
</gene>
<feature type="transmembrane region" description="Helical" evidence="6">
    <location>
        <begin position="176"/>
        <end position="199"/>
    </location>
</feature>
<dbReference type="KEGG" id="ladl:NCTC12735_00880"/>
<reference evidence="8 10" key="2">
    <citation type="submission" date="2018-12" db="EMBL/GenBank/DDBJ databases">
        <authorList>
            <consortium name="Pathogen Informatics"/>
        </authorList>
    </citation>
    <scope>NUCLEOTIDE SEQUENCE [LARGE SCALE GENOMIC DNA]</scope>
    <source>
        <strain evidence="8 10">NCTC12735</strain>
        <plasmid evidence="10">12</plasmid>
    </source>
</reference>
<dbReference type="PANTHER" id="PTHR30213">
    <property type="entry name" value="INNER MEMBRANE PROTEIN YHJD"/>
    <property type="match status" value="1"/>
</dbReference>
<dbReference type="EMBL" id="LR134421">
    <property type="protein sequence ID" value="VEH85254.1"/>
    <property type="molecule type" value="Genomic_DNA"/>
</dbReference>
<evidence type="ECO:0000313" key="10">
    <source>
        <dbReference type="Proteomes" id="UP000281170"/>
    </source>
</evidence>
<evidence type="ECO:0000256" key="1">
    <source>
        <dbReference type="ARBA" id="ARBA00004651"/>
    </source>
</evidence>
<feature type="transmembrane region" description="Helical" evidence="6">
    <location>
        <begin position="91"/>
        <end position="110"/>
    </location>
</feature>
<feature type="transmembrane region" description="Helical" evidence="6">
    <location>
        <begin position="239"/>
        <end position="258"/>
    </location>
</feature>
<protein>
    <submittedName>
        <fullName evidence="7">Ribonuclease BN</fullName>
    </submittedName>
</protein>
<accession>A0A0W0R438</accession>
<feature type="transmembrane region" description="Helical" evidence="6">
    <location>
        <begin position="29"/>
        <end position="52"/>
    </location>
</feature>
<comment type="subcellular location">
    <subcellularLocation>
        <location evidence="1">Cell membrane</location>
        <topology evidence="1">Multi-pass membrane protein</topology>
    </subcellularLocation>
</comment>
<reference evidence="7 9" key="1">
    <citation type="submission" date="2015-11" db="EMBL/GenBank/DDBJ databases">
        <title>Identification of large and diverse effector repertoires of 38 Legionella species.</title>
        <authorList>
            <person name="Burstein D."/>
            <person name="Amaro F."/>
            <person name="Zusman T."/>
            <person name="Lifshitz Z."/>
            <person name="Cohen O."/>
            <person name="Gilbert J.A."/>
            <person name="Pupko T."/>
            <person name="Shuman H.A."/>
            <person name="Segal G."/>
        </authorList>
    </citation>
    <scope>NUCLEOTIDE SEQUENCE [LARGE SCALE GENOMIC DNA]</scope>
    <source>
        <strain evidence="7 9">1762-AUS-E</strain>
    </source>
</reference>
<keyword evidence="5 6" id="KW-0472">Membrane</keyword>
<dbReference type="InterPro" id="IPR017039">
    <property type="entry name" value="Virul_fac_BrkB"/>
</dbReference>